<dbReference type="STRING" id="224999.GCA_001485475_00247"/>
<dbReference type="Proteomes" id="UP000062160">
    <property type="component" value="Unassembled WGS sequence"/>
</dbReference>
<feature type="domain" description="DUF2148" evidence="1">
    <location>
        <begin position="109"/>
        <end position="175"/>
    </location>
</feature>
<dbReference type="AlphaFoldDB" id="A0A0U9HBX5"/>
<dbReference type="PANTHER" id="PTHR40101:SF1">
    <property type="entry name" value="4FE-4S DOMAIN-CONTAINING PROTEIN"/>
    <property type="match status" value="1"/>
</dbReference>
<dbReference type="PANTHER" id="PTHR40101">
    <property type="entry name" value="CONSERVED PROTEIN"/>
    <property type="match status" value="1"/>
</dbReference>
<evidence type="ECO:0000259" key="1">
    <source>
        <dbReference type="Pfam" id="PF09918"/>
    </source>
</evidence>
<dbReference type="InterPro" id="IPR019224">
    <property type="entry name" value="DUF2148"/>
</dbReference>
<accession>A0A0U9HBX5</accession>
<dbReference type="Pfam" id="PF09918">
    <property type="entry name" value="DUF2148"/>
    <property type="match status" value="1"/>
</dbReference>
<gene>
    <name evidence="2" type="ORF">TSYNT_591</name>
</gene>
<evidence type="ECO:0000313" key="2">
    <source>
        <dbReference type="EMBL" id="GAQ24265.1"/>
    </source>
</evidence>
<keyword evidence="3" id="KW-1185">Reference proteome</keyword>
<reference evidence="2" key="1">
    <citation type="journal article" date="2016" name="Genome Announc.">
        <title>Draft Genome Sequence of the Syntrophic Lactate-Degrading Bacterium Tepidanaerobacter syntrophicus JLT.</title>
        <authorList>
            <person name="Matsuura N."/>
            <person name="Ohashi A."/>
            <person name="Tourlousse D.M."/>
            <person name="Sekiguchi Y."/>
        </authorList>
    </citation>
    <scope>NUCLEOTIDE SEQUENCE [LARGE SCALE GENOMIC DNA]</scope>
    <source>
        <strain evidence="2">JL</strain>
    </source>
</reference>
<evidence type="ECO:0000313" key="3">
    <source>
        <dbReference type="Proteomes" id="UP000062160"/>
    </source>
</evidence>
<proteinExistence type="predicted"/>
<name>A0A0U9HBX5_9FIRM</name>
<organism evidence="2">
    <name type="scientific">Tepidanaerobacter syntrophicus</name>
    <dbReference type="NCBI Taxonomy" id="224999"/>
    <lineage>
        <taxon>Bacteria</taxon>
        <taxon>Bacillati</taxon>
        <taxon>Bacillota</taxon>
        <taxon>Clostridia</taxon>
        <taxon>Thermosediminibacterales</taxon>
        <taxon>Tepidanaerobacteraceae</taxon>
        <taxon>Tepidanaerobacter</taxon>
    </lineage>
</organism>
<dbReference type="EMBL" id="DF976999">
    <property type="protein sequence ID" value="GAQ24265.1"/>
    <property type="molecule type" value="Genomic_DNA"/>
</dbReference>
<protein>
    <submittedName>
        <fullName evidence="2">Uncharacterized protein YqfA, UPF0365 family</fullName>
    </submittedName>
</protein>
<sequence length="175" mass="18805">MNMNDALKIIAKFMAVSARTAPKTAGKDYIEVKVIDDDKEIARLGAEMAAYGEKHGKKNYDRDGKGVASCGAVLLVAIKDAKTAGLNCGACGYDECSKMPEPREGSEFAGPFCPWRFVDLGIAIGSAAKTASMFNVDNRIMYRIGVVARKMNLIDGDVVLGLPLSATGKNIFFDR</sequence>